<dbReference type="PANTHER" id="PTHR48013">
    <property type="entry name" value="DUAL SPECIFICITY MITOGEN-ACTIVATED PROTEIN KINASE KINASE 5-RELATED"/>
    <property type="match status" value="1"/>
</dbReference>
<sequence>MNRVPHFHTTQSSSTLKKEFFMMRMKKPLISTKQLKLSVPAQETPITNFLTASGTFQDGDLLLNMKGLRLISEEKETRSSDVKELDFEFLLEDLETIKVIGKGSGGVVQLVRHKWVGRLFALKVAILKADFNFAALGHPDEYSRGKYMDRGSLADVIRQVKTILEPYLAVVCKQVLLGLVYLHNERHVIHRDIKPSNLLVNQKGEVKITDFGVSAMLGSSMGQRDTFVGTYNYMSPERISGSTYDYSSDIWSLGLVILECAIGRFPYIQSEDQQSWPSFYELLDAIVGKPPPSAPPDQFSPEFCSFISSCIQKDPQDRMSSSELLSHPFIKKFEDKDIDLAILVGSLEAPVNFSR</sequence>
<evidence type="ECO:0000256" key="1">
    <source>
        <dbReference type="ARBA" id="ARBA00022527"/>
    </source>
</evidence>
<dbReference type="InterPro" id="IPR011009">
    <property type="entry name" value="Kinase-like_dom_sf"/>
</dbReference>
<proteinExistence type="inferred from homology"/>
<reference evidence="11 12" key="1">
    <citation type="submission" date="2024-01" db="EMBL/GenBank/DDBJ databases">
        <title>Genome assemblies of Stephania.</title>
        <authorList>
            <person name="Yang L."/>
        </authorList>
    </citation>
    <scope>NUCLEOTIDE SEQUENCE [LARGE SCALE GENOMIC DNA]</scope>
    <source>
        <strain evidence="11">JXDWG</strain>
        <tissue evidence="11">Leaf</tissue>
    </source>
</reference>
<dbReference type="FunFam" id="1.10.510.10:FF:000285">
    <property type="entry name" value="Mitogen-activated protein kinase kinase 6"/>
    <property type="match status" value="1"/>
</dbReference>
<dbReference type="CDD" id="cd06623">
    <property type="entry name" value="PKc_MAPKK_plant_like"/>
    <property type="match status" value="1"/>
</dbReference>
<keyword evidence="12" id="KW-1185">Reference proteome</keyword>
<dbReference type="Pfam" id="PF00069">
    <property type="entry name" value="Pkinase"/>
    <property type="match status" value="1"/>
</dbReference>
<keyword evidence="3 8" id="KW-0547">Nucleotide-binding</keyword>
<evidence type="ECO:0000256" key="2">
    <source>
        <dbReference type="ARBA" id="ARBA00022679"/>
    </source>
</evidence>
<dbReference type="Gene3D" id="3.30.200.20">
    <property type="entry name" value="Phosphorylase Kinase, domain 1"/>
    <property type="match status" value="1"/>
</dbReference>
<dbReference type="GO" id="GO:0051707">
    <property type="term" value="P:response to other organism"/>
    <property type="evidence" value="ECO:0007669"/>
    <property type="project" value="UniProtKB-ARBA"/>
</dbReference>
<keyword evidence="4" id="KW-0418">Kinase</keyword>
<feature type="binding site" evidence="8">
    <location>
        <position position="128"/>
    </location>
    <ligand>
        <name>ATP</name>
        <dbReference type="ChEBI" id="CHEBI:30616"/>
    </ligand>
</feature>
<evidence type="ECO:0000259" key="10">
    <source>
        <dbReference type="PROSITE" id="PS50011"/>
    </source>
</evidence>
<evidence type="ECO:0000256" key="8">
    <source>
        <dbReference type="PROSITE-ProRule" id="PRU10141"/>
    </source>
</evidence>
<keyword evidence="5 8" id="KW-0067">ATP-binding</keyword>
<dbReference type="GO" id="GO:0004708">
    <property type="term" value="F:MAP kinase kinase activity"/>
    <property type="evidence" value="ECO:0007669"/>
    <property type="project" value="UniProtKB-EC"/>
</dbReference>
<evidence type="ECO:0000313" key="12">
    <source>
        <dbReference type="Proteomes" id="UP001419268"/>
    </source>
</evidence>
<protein>
    <recommendedName>
        <fullName evidence="7">mitogen-activated protein kinase kinase</fullName>
        <ecNumber evidence="7">2.7.12.2</ecNumber>
    </recommendedName>
</protein>
<evidence type="ECO:0000256" key="4">
    <source>
        <dbReference type="ARBA" id="ARBA00022777"/>
    </source>
</evidence>
<dbReference type="PROSITE" id="PS00108">
    <property type="entry name" value="PROTEIN_KINASE_ST"/>
    <property type="match status" value="1"/>
</dbReference>
<evidence type="ECO:0000256" key="9">
    <source>
        <dbReference type="RuleBase" id="RU000304"/>
    </source>
</evidence>
<comment type="caution">
    <text evidence="11">The sequence shown here is derived from an EMBL/GenBank/DDBJ whole genome shotgun (WGS) entry which is preliminary data.</text>
</comment>
<keyword evidence="2" id="KW-0808">Transferase</keyword>
<dbReference type="Gene3D" id="1.10.510.10">
    <property type="entry name" value="Transferase(Phosphotransferase) domain 1"/>
    <property type="match status" value="1"/>
</dbReference>
<organism evidence="11 12">
    <name type="scientific">Stephania cephalantha</name>
    <dbReference type="NCBI Taxonomy" id="152367"/>
    <lineage>
        <taxon>Eukaryota</taxon>
        <taxon>Viridiplantae</taxon>
        <taxon>Streptophyta</taxon>
        <taxon>Embryophyta</taxon>
        <taxon>Tracheophyta</taxon>
        <taxon>Spermatophyta</taxon>
        <taxon>Magnoliopsida</taxon>
        <taxon>Ranunculales</taxon>
        <taxon>Menispermaceae</taxon>
        <taxon>Menispermoideae</taxon>
        <taxon>Cissampelideae</taxon>
        <taxon>Stephania</taxon>
    </lineage>
</organism>
<evidence type="ECO:0000313" key="11">
    <source>
        <dbReference type="EMBL" id="KAK9149368.1"/>
    </source>
</evidence>
<dbReference type="PROSITE" id="PS50011">
    <property type="entry name" value="PROTEIN_KINASE_DOM"/>
    <property type="match status" value="1"/>
</dbReference>
<feature type="domain" description="Protein kinase" evidence="10">
    <location>
        <begin position="47"/>
        <end position="330"/>
    </location>
</feature>
<evidence type="ECO:0000256" key="5">
    <source>
        <dbReference type="ARBA" id="ARBA00022840"/>
    </source>
</evidence>
<dbReference type="Proteomes" id="UP001419268">
    <property type="component" value="Unassembled WGS sequence"/>
</dbReference>
<accession>A0AAP0KB31</accession>
<keyword evidence="1 9" id="KW-0723">Serine/threonine-protein kinase</keyword>
<dbReference type="AlphaFoldDB" id="A0AAP0KB31"/>
<dbReference type="SUPFAM" id="SSF56112">
    <property type="entry name" value="Protein kinase-like (PK-like)"/>
    <property type="match status" value="1"/>
</dbReference>
<dbReference type="PANTHER" id="PTHR48013:SF32">
    <property type="entry name" value="MITOGEN-ACTIVATED PROTEIN KINASE KINASE 2-LIKE"/>
    <property type="match status" value="1"/>
</dbReference>
<gene>
    <name evidence="11" type="ORF">Scep_008125</name>
</gene>
<dbReference type="GO" id="GO:0004674">
    <property type="term" value="F:protein serine/threonine kinase activity"/>
    <property type="evidence" value="ECO:0007669"/>
    <property type="project" value="UniProtKB-KW"/>
</dbReference>
<dbReference type="GO" id="GO:0005524">
    <property type="term" value="F:ATP binding"/>
    <property type="evidence" value="ECO:0007669"/>
    <property type="project" value="UniProtKB-UniRule"/>
</dbReference>
<dbReference type="EC" id="2.7.12.2" evidence="7"/>
<dbReference type="InterPro" id="IPR008271">
    <property type="entry name" value="Ser/Thr_kinase_AS"/>
</dbReference>
<evidence type="ECO:0000256" key="7">
    <source>
        <dbReference type="ARBA" id="ARBA00038999"/>
    </source>
</evidence>
<name>A0AAP0KB31_9MAGN</name>
<dbReference type="InterPro" id="IPR000719">
    <property type="entry name" value="Prot_kinase_dom"/>
</dbReference>
<evidence type="ECO:0000256" key="6">
    <source>
        <dbReference type="ARBA" id="ARBA00038035"/>
    </source>
</evidence>
<dbReference type="EMBL" id="JBBNAG010000003">
    <property type="protein sequence ID" value="KAK9149368.1"/>
    <property type="molecule type" value="Genomic_DNA"/>
</dbReference>
<evidence type="ECO:0000256" key="3">
    <source>
        <dbReference type="ARBA" id="ARBA00022741"/>
    </source>
</evidence>
<dbReference type="SMART" id="SM00220">
    <property type="entry name" value="S_TKc"/>
    <property type="match status" value="1"/>
</dbReference>
<dbReference type="InterPro" id="IPR017441">
    <property type="entry name" value="Protein_kinase_ATP_BS"/>
</dbReference>
<comment type="similarity">
    <text evidence="6">Belongs to the protein kinase superfamily. STE Ser/Thr protein kinase family. MAP kinase kinase subfamily.</text>
</comment>
<dbReference type="PROSITE" id="PS00107">
    <property type="entry name" value="PROTEIN_KINASE_ATP"/>
    <property type="match status" value="1"/>
</dbReference>